<dbReference type="Gene3D" id="3.40.190.10">
    <property type="entry name" value="Periplasmic binding protein-like II"/>
    <property type="match status" value="2"/>
</dbReference>
<accession>A0ABD6CKY1</accession>
<dbReference type="PANTHER" id="PTHR37945:SF1">
    <property type="entry name" value="EXTRACELLULAR TUNGSTATE BINDING PROTEIN"/>
    <property type="match status" value="1"/>
</dbReference>
<proteinExistence type="predicted"/>
<feature type="region of interest" description="Disordered" evidence="1">
    <location>
        <begin position="27"/>
        <end position="53"/>
    </location>
</feature>
<dbReference type="InterPro" id="IPR052738">
    <property type="entry name" value="ABC-Tungstate_binding"/>
</dbReference>
<dbReference type="AlphaFoldDB" id="A0ABD6CKY1"/>
<dbReference type="Proteomes" id="UP001597085">
    <property type="component" value="Unassembled WGS sequence"/>
</dbReference>
<sequence>MLMQRRQFIRAGGVGGLVALAGCTSQADRTGSETGGTVGQTADGTSARASGTGQVGDGELVLATTTSTYDTGLLGHLNPTFEESFGITMKTIPKGTGASLRTARDGDADVILVHARTAEDEFMRDGFGVNRRDVMFNDFVVVGPEDDPAGIDGIESATGAFRTISDTESTFVSRGDDSGTNKKELLVWDEAGVDPSGQWYREIGKGMGDTLVQASQTGAYTLADRGTFLSMRDEIDLGIRVQGPLEGGPVILKNPYGVMAVNPATYDDVNYQAAMAYIGFLTGPRGQTMIENYTSNGSQLFFPNAIAGEPNFDQYVPQGYTAREAQRLSRPDREYVSWVESEVPDDY</sequence>
<evidence type="ECO:0000259" key="2">
    <source>
        <dbReference type="Pfam" id="PF12849"/>
    </source>
</evidence>
<evidence type="ECO:0000256" key="1">
    <source>
        <dbReference type="SAM" id="MobiDB-lite"/>
    </source>
</evidence>
<dbReference type="RefSeq" id="WP_256420597.1">
    <property type="nucleotide sequence ID" value="NZ_JANHDI010000002.1"/>
</dbReference>
<dbReference type="PROSITE" id="PS51318">
    <property type="entry name" value="TAT"/>
    <property type="match status" value="1"/>
</dbReference>
<feature type="compositionally biased region" description="Polar residues" evidence="1">
    <location>
        <begin position="39"/>
        <end position="52"/>
    </location>
</feature>
<dbReference type="Pfam" id="PF12849">
    <property type="entry name" value="PBP_like_2"/>
    <property type="match status" value="1"/>
</dbReference>
<feature type="domain" description="PBP" evidence="2">
    <location>
        <begin position="52"/>
        <end position="284"/>
    </location>
</feature>
<organism evidence="3 4">
    <name type="scientific">Halobellus rarus</name>
    <dbReference type="NCBI Taxonomy" id="1126237"/>
    <lineage>
        <taxon>Archaea</taxon>
        <taxon>Methanobacteriati</taxon>
        <taxon>Methanobacteriota</taxon>
        <taxon>Stenosarchaea group</taxon>
        <taxon>Halobacteria</taxon>
        <taxon>Halobacteriales</taxon>
        <taxon>Haloferacaceae</taxon>
        <taxon>Halobellus</taxon>
    </lineage>
</organism>
<dbReference type="InterPro" id="IPR006311">
    <property type="entry name" value="TAT_signal"/>
</dbReference>
<comment type="caution">
    <text evidence="3">The sequence shown here is derived from an EMBL/GenBank/DDBJ whole genome shotgun (WGS) entry which is preliminary data.</text>
</comment>
<keyword evidence="4" id="KW-1185">Reference proteome</keyword>
<protein>
    <submittedName>
        <fullName evidence="3">Substrate-binding domain-containing protein</fullName>
    </submittedName>
</protein>
<evidence type="ECO:0000313" key="3">
    <source>
        <dbReference type="EMBL" id="MFD1598818.1"/>
    </source>
</evidence>
<reference evidence="3 4" key="1">
    <citation type="journal article" date="2019" name="Int. J. Syst. Evol. Microbiol.">
        <title>The Global Catalogue of Microorganisms (GCM) 10K type strain sequencing project: providing services to taxonomists for standard genome sequencing and annotation.</title>
        <authorList>
            <consortium name="The Broad Institute Genomics Platform"/>
            <consortium name="The Broad Institute Genome Sequencing Center for Infectious Disease"/>
            <person name="Wu L."/>
            <person name="Ma J."/>
        </authorList>
    </citation>
    <scope>NUCLEOTIDE SEQUENCE [LARGE SCALE GENOMIC DNA]</scope>
    <source>
        <strain evidence="3 4">CGMCC 1.12121</strain>
    </source>
</reference>
<dbReference type="InterPro" id="IPR024370">
    <property type="entry name" value="PBP_domain"/>
</dbReference>
<dbReference type="PANTHER" id="PTHR37945">
    <property type="entry name" value="EXTRACELLULAR TUNGSTATE BINDING PROTEIN"/>
    <property type="match status" value="1"/>
</dbReference>
<dbReference type="PROSITE" id="PS51257">
    <property type="entry name" value="PROKAR_LIPOPROTEIN"/>
    <property type="match status" value="1"/>
</dbReference>
<dbReference type="EMBL" id="JBHUDK010000006">
    <property type="protein sequence ID" value="MFD1598818.1"/>
    <property type="molecule type" value="Genomic_DNA"/>
</dbReference>
<evidence type="ECO:0000313" key="4">
    <source>
        <dbReference type="Proteomes" id="UP001597085"/>
    </source>
</evidence>
<gene>
    <name evidence="3" type="ORF">ACFSBX_07585</name>
</gene>
<name>A0ABD6CKY1_9EURY</name>
<dbReference type="SUPFAM" id="SSF53850">
    <property type="entry name" value="Periplasmic binding protein-like II"/>
    <property type="match status" value="1"/>
</dbReference>